<sequence>MSLPLSVFSPPLTPDLLEEEELRAACAAVMEPKDNALLTFGPPGNQWTYDRLTKTYDLTRGGDSPSPLKIRTSRGPADTSILVDPAAAVLVIIDMQNFFLHPSCRSHPAGLAAVGPLLQVIERSREAGIQVAWLNWGLTDADLAALPAGVARGFARAVVAGEKDQAGLGVDLGDGKGRCLVAGEWNAEIYEPLRRAVDDDGGGGGDVHCAKNRMSGLWCEAQPLWRYLAASGKKTLLFAGVNTDQCVLGTLTDAYNAGWDCVLVEDCCATTTEGAPEVCLANVAHSYGFVIDSTTFTAAES</sequence>
<reference evidence="4" key="1">
    <citation type="submission" date="2023-06" db="EMBL/GenBank/DDBJ databases">
        <authorList>
            <person name="Noh H."/>
        </authorList>
    </citation>
    <scope>NUCLEOTIDE SEQUENCE</scope>
    <source>
        <strain evidence="4">DUCC20226</strain>
    </source>
</reference>
<comment type="similarity">
    <text evidence="1">Belongs to the isochorismatase family.</text>
</comment>
<keyword evidence="2" id="KW-0378">Hydrolase</keyword>
<accession>A0AAD9VZ53</accession>
<dbReference type="Gene3D" id="3.40.50.850">
    <property type="entry name" value="Isochorismatase-like"/>
    <property type="match status" value="1"/>
</dbReference>
<dbReference type="CDD" id="cd00431">
    <property type="entry name" value="cysteine_hydrolases"/>
    <property type="match status" value="1"/>
</dbReference>
<name>A0AAD9VZ53_PHOAM</name>
<dbReference type="InterPro" id="IPR000868">
    <property type="entry name" value="Isochorismatase-like_dom"/>
</dbReference>
<keyword evidence="5" id="KW-1185">Reference proteome</keyword>
<evidence type="ECO:0000256" key="2">
    <source>
        <dbReference type="ARBA" id="ARBA00022801"/>
    </source>
</evidence>
<dbReference type="Proteomes" id="UP001265746">
    <property type="component" value="Unassembled WGS sequence"/>
</dbReference>
<dbReference type="InterPro" id="IPR050272">
    <property type="entry name" value="Isochorismatase-like_hydrls"/>
</dbReference>
<dbReference type="PANTHER" id="PTHR43540:SF9">
    <property type="entry name" value="FAMILY HYDROLASE, PUTATIVE (AFU_ORTHOLOGUE AFUA_2G08700)-RELATED"/>
    <property type="match status" value="1"/>
</dbReference>
<dbReference type="GO" id="GO:0016787">
    <property type="term" value="F:hydrolase activity"/>
    <property type="evidence" value="ECO:0007669"/>
    <property type="project" value="UniProtKB-KW"/>
</dbReference>
<evidence type="ECO:0000256" key="1">
    <source>
        <dbReference type="ARBA" id="ARBA00006336"/>
    </source>
</evidence>
<proteinExistence type="inferred from homology"/>
<dbReference type="SUPFAM" id="SSF52499">
    <property type="entry name" value="Isochorismatase-like hydrolases"/>
    <property type="match status" value="1"/>
</dbReference>
<feature type="domain" description="Isochorismatase-like" evidence="3">
    <location>
        <begin position="89"/>
        <end position="294"/>
    </location>
</feature>
<protein>
    <recommendedName>
        <fullName evidence="3">Isochorismatase-like domain-containing protein</fullName>
    </recommendedName>
</protein>
<dbReference type="AlphaFoldDB" id="A0AAD9VZ53"/>
<dbReference type="Pfam" id="PF00857">
    <property type="entry name" value="Isochorismatase"/>
    <property type="match status" value="1"/>
</dbReference>
<evidence type="ECO:0000313" key="4">
    <source>
        <dbReference type="EMBL" id="KAK2596976.1"/>
    </source>
</evidence>
<evidence type="ECO:0000259" key="3">
    <source>
        <dbReference type="Pfam" id="PF00857"/>
    </source>
</evidence>
<dbReference type="InterPro" id="IPR036380">
    <property type="entry name" value="Isochorismatase-like_sf"/>
</dbReference>
<comment type="caution">
    <text evidence="4">The sequence shown here is derived from an EMBL/GenBank/DDBJ whole genome shotgun (WGS) entry which is preliminary data.</text>
</comment>
<organism evidence="4 5">
    <name type="scientific">Phomopsis amygdali</name>
    <name type="common">Fusicoccum amygdali</name>
    <dbReference type="NCBI Taxonomy" id="1214568"/>
    <lineage>
        <taxon>Eukaryota</taxon>
        <taxon>Fungi</taxon>
        <taxon>Dikarya</taxon>
        <taxon>Ascomycota</taxon>
        <taxon>Pezizomycotina</taxon>
        <taxon>Sordariomycetes</taxon>
        <taxon>Sordariomycetidae</taxon>
        <taxon>Diaporthales</taxon>
        <taxon>Diaporthaceae</taxon>
        <taxon>Diaporthe</taxon>
    </lineage>
</organism>
<dbReference type="PANTHER" id="PTHR43540">
    <property type="entry name" value="PEROXYUREIDOACRYLATE/UREIDOACRYLATE AMIDOHYDROLASE-RELATED"/>
    <property type="match status" value="1"/>
</dbReference>
<gene>
    <name evidence="4" type="ORF">N8I77_012854</name>
</gene>
<dbReference type="EMBL" id="JAUJFL010000010">
    <property type="protein sequence ID" value="KAK2596976.1"/>
    <property type="molecule type" value="Genomic_DNA"/>
</dbReference>
<evidence type="ECO:0000313" key="5">
    <source>
        <dbReference type="Proteomes" id="UP001265746"/>
    </source>
</evidence>